<evidence type="ECO:0000313" key="1">
    <source>
        <dbReference type="EMBL" id="QBF81467.1"/>
    </source>
</evidence>
<keyword evidence="2" id="KW-1185">Reference proteome</keyword>
<protein>
    <submittedName>
        <fullName evidence="1">Uncharacterized protein</fullName>
    </submittedName>
</protein>
<dbReference type="EMBL" id="CP036200">
    <property type="protein sequence ID" value="QBF81467.1"/>
    <property type="molecule type" value="Genomic_DNA"/>
</dbReference>
<dbReference type="KEGG" id="smai:EXU30_01225"/>
<proteinExistence type="predicted"/>
<dbReference type="RefSeq" id="WP_130597443.1">
    <property type="nucleotide sequence ID" value="NZ_CP036200.1"/>
</dbReference>
<evidence type="ECO:0000313" key="2">
    <source>
        <dbReference type="Proteomes" id="UP000291106"/>
    </source>
</evidence>
<dbReference type="Proteomes" id="UP000291106">
    <property type="component" value="Chromosome"/>
</dbReference>
<dbReference type="OrthoDB" id="6261638at2"/>
<name>A0A411PCZ4_9GAMM</name>
<accession>A0A411PCZ4</accession>
<dbReference type="AlphaFoldDB" id="A0A411PCZ4"/>
<sequence length="269" mass="31128">MNRHVYNLPHLVEFHHHSRVLVRLEDEVSDLALLGHLANPLAEIVVNQCQPLQARFIIKQAPFICIELQEWQQATINECSSVSRSLGQGFRLFLKLGHDPRQCIEELREGVIIYVELGDSVRISLANNSRFELLEFEQDFRQLKLPESLIKAQSIVEREFTREESTGSLALQITELEQVRAEISQLLKSDATKINHSLSKELMKYDHLLHSKRQWLFRSYQQTLDRPNLNTSANQPNLEVEKLQHKLDCFNLLAPKSVVEMVDKLAEES</sequence>
<reference evidence="1 2" key="1">
    <citation type="submission" date="2019-02" db="EMBL/GenBank/DDBJ databases">
        <title>Shewanella sp. D4-2 isolated from Dokdo Island.</title>
        <authorList>
            <person name="Baek K."/>
        </authorList>
    </citation>
    <scope>NUCLEOTIDE SEQUENCE [LARGE SCALE GENOMIC DNA]</scope>
    <source>
        <strain evidence="1 2">D4-2</strain>
    </source>
</reference>
<organism evidence="1 2">
    <name type="scientific">Shewanella maritima</name>
    <dbReference type="NCBI Taxonomy" id="2520507"/>
    <lineage>
        <taxon>Bacteria</taxon>
        <taxon>Pseudomonadati</taxon>
        <taxon>Pseudomonadota</taxon>
        <taxon>Gammaproteobacteria</taxon>
        <taxon>Alteromonadales</taxon>
        <taxon>Shewanellaceae</taxon>
        <taxon>Shewanella</taxon>
    </lineage>
</organism>
<gene>
    <name evidence="1" type="ORF">EXU30_01225</name>
</gene>